<accession>A0A0G1D5H6</accession>
<dbReference type="GO" id="GO:0008360">
    <property type="term" value="P:regulation of cell shape"/>
    <property type="evidence" value="ECO:0007669"/>
    <property type="project" value="UniProtKB-KW"/>
</dbReference>
<comment type="caution">
    <text evidence="7">The sequence shown here is derived from an EMBL/GenBank/DDBJ whole genome shotgun (WGS) entry which is preliminary data.</text>
</comment>
<dbReference type="AlphaFoldDB" id="A0A0G1D5H6"/>
<keyword evidence="6" id="KW-0961">Cell wall biogenesis/degradation</keyword>
<dbReference type="GO" id="GO:0016755">
    <property type="term" value="F:aminoacyltransferase activity"/>
    <property type="evidence" value="ECO:0007669"/>
    <property type="project" value="InterPro"/>
</dbReference>
<dbReference type="PANTHER" id="PTHR36174:SF1">
    <property type="entry name" value="LIPID II:GLYCINE GLYCYLTRANSFERASE"/>
    <property type="match status" value="1"/>
</dbReference>
<dbReference type="Pfam" id="PF02388">
    <property type="entry name" value="FemAB"/>
    <property type="match status" value="3"/>
</dbReference>
<evidence type="ECO:0000256" key="6">
    <source>
        <dbReference type="ARBA" id="ARBA00023316"/>
    </source>
</evidence>
<dbReference type="PANTHER" id="PTHR36174">
    <property type="entry name" value="LIPID II:GLYCINE GLYCYLTRANSFERASE"/>
    <property type="match status" value="1"/>
</dbReference>
<protein>
    <submittedName>
        <fullName evidence="7">Methicillin resistance protein</fullName>
    </submittedName>
</protein>
<evidence type="ECO:0000256" key="4">
    <source>
        <dbReference type="ARBA" id="ARBA00022984"/>
    </source>
</evidence>
<evidence type="ECO:0000256" key="5">
    <source>
        <dbReference type="ARBA" id="ARBA00023315"/>
    </source>
</evidence>
<evidence type="ECO:0000313" key="8">
    <source>
        <dbReference type="Proteomes" id="UP000034837"/>
    </source>
</evidence>
<organism evidence="7 8">
    <name type="scientific">Candidatus Magasanikbacteria bacterium GW2011_GWA2_42_32</name>
    <dbReference type="NCBI Taxonomy" id="1619039"/>
    <lineage>
        <taxon>Bacteria</taxon>
        <taxon>Candidatus Magasanikiibacteriota</taxon>
    </lineage>
</organism>
<evidence type="ECO:0000256" key="2">
    <source>
        <dbReference type="ARBA" id="ARBA00022679"/>
    </source>
</evidence>
<dbReference type="InterPro" id="IPR016181">
    <property type="entry name" value="Acyl_CoA_acyltransferase"/>
</dbReference>
<keyword evidence="2" id="KW-0808">Transferase</keyword>
<dbReference type="InterPro" id="IPR050644">
    <property type="entry name" value="PG_Glycine_Bridge_Synth"/>
</dbReference>
<keyword evidence="3" id="KW-0133">Cell shape</keyword>
<name>A0A0G1D5H6_9BACT</name>
<dbReference type="PATRIC" id="fig|1619039.3.peg.374"/>
<evidence type="ECO:0000313" key="7">
    <source>
        <dbReference type="EMBL" id="KKS57293.1"/>
    </source>
</evidence>
<dbReference type="EMBL" id="LCDO01000002">
    <property type="protein sequence ID" value="KKS57293.1"/>
    <property type="molecule type" value="Genomic_DNA"/>
</dbReference>
<dbReference type="GO" id="GO:0071555">
    <property type="term" value="P:cell wall organization"/>
    <property type="evidence" value="ECO:0007669"/>
    <property type="project" value="UniProtKB-KW"/>
</dbReference>
<dbReference type="Gene3D" id="3.40.630.30">
    <property type="match status" value="2"/>
</dbReference>
<keyword evidence="4" id="KW-0573">Peptidoglycan synthesis</keyword>
<reference evidence="7 8" key="1">
    <citation type="journal article" date="2015" name="Nature">
        <title>rRNA introns, odd ribosomes, and small enigmatic genomes across a large radiation of phyla.</title>
        <authorList>
            <person name="Brown C.T."/>
            <person name="Hug L.A."/>
            <person name="Thomas B.C."/>
            <person name="Sharon I."/>
            <person name="Castelle C.J."/>
            <person name="Singh A."/>
            <person name="Wilkins M.J."/>
            <person name="Williams K.H."/>
            <person name="Banfield J.F."/>
        </authorList>
    </citation>
    <scope>NUCLEOTIDE SEQUENCE [LARGE SCALE GENOMIC DNA]</scope>
</reference>
<gene>
    <name evidence="7" type="ORF">UV20_C0002G0082</name>
</gene>
<comment type="similarity">
    <text evidence="1">Belongs to the FemABX family.</text>
</comment>
<dbReference type="SUPFAM" id="SSF55729">
    <property type="entry name" value="Acyl-CoA N-acyltransferases (Nat)"/>
    <property type="match status" value="2"/>
</dbReference>
<evidence type="ECO:0000256" key="1">
    <source>
        <dbReference type="ARBA" id="ARBA00009943"/>
    </source>
</evidence>
<dbReference type="InterPro" id="IPR003447">
    <property type="entry name" value="FEMABX"/>
</dbReference>
<evidence type="ECO:0000256" key="3">
    <source>
        <dbReference type="ARBA" id="ARBA00022960"/>
    </source>
</evidence>
<dbReference type="Proteomes" id="UP000034837">
    <property type="component" value="Unassembled WGS sequence"/>
</dbReference>
<sequence>MGFSFVEDKNLWNNFVAGQEHAQFLQSFEWGEFQKAYGHQSWRIGEKNGQKLVGAAQFFEHYLGLGMSYLYSPRGPLVEKNKISPLTKFIKEKLANYGTLFCKLESQKESALIDQKVIVTSALQPAFTLLVDLQKREEEILSYMHQKTRYNIRLAGKKNLTVKIIKGQDIQEKELADFWSLLKQTSARDEIKLHPKKYYGLMAKVLGSDNYFLHFYFFIVYFGEIPLVAGSFIGFGDTFTYIHGASSDKYREMMATYLLQWEAIKYAKAQGFKYYDFGGVNPLDKKDFEYRIRREGISRFKFGFGGTIYHFGKSYNIILKEKGYLFYSWIKKLRKIF</sequence>
<proteinExistence type="inferred from homology"/>
<keyword evidence="5" id="KW-0012">Acyltransferase</keyword>
<dbReference type="PROSITE" id="PS51191">
    <property type="entry name" value="FEMABX"/>
    <property type="match status" value="1"/>
</dbReference>
<dbReference type="GO" id="GO:0009252">
    <property type="term" value="P:peptidoglycan biosynthetic process"/>
    <property type="evidence" value="ECO:0007669"/>
    <property type="project" value="UniProtKB-KW"/>
</dbReference>